<protein>
    <submittedName>
        <fullName evidence="3">S-layer homology domain-containing protein</fullName>
    </submittedName>
</protein>
<organism evidence="3 4">
    <name type="scientific">Paenibacillus baimaensis</name>
    <dbReference type="NCBI Taxonomy" id="2982185"/>
    <lineage>
        <taxon>Bacteria</taxon>
        <taxon>Bacillati</taxon>
        <taxon>Bacillota</taxon>
        <taxon>Bacilli</taxon>
        <taxon>Bacillales</taxon>
        <taxon>Paenibacillaceae</taxon>
        <taxon>Paenibacillus</taxon>
    </lineage>
</organism>
<sequence>MNMKKLLSTMLALVIFISMFLIHSQSVSAEPSNDSGYSDGTFKPDTLITEEEFLTMVVRALNLPIRTQPSDASLFLPYYDAARNDGIYYDDYRSDWSSPIIRGDAAQTLVRATQAAEKNRMLARERSQQEIMRMKPDELKTLQNLPNFRGMAIGNINDVKEVPQLIKELRMYQNDLIAKFKANKTEGTYCIVEKDKSQTCYLRSEAVYGQAVAKYIEFLQSIVLEVEEAEKKYTYNKIVFEAAKRGLLTGVDAEGELALSSPLTREQAVVSIGRMLAFNQGEILPVDKHAMSRAEVLWHGTNVFTMWPRYFPEKFIDSIDIHKGKWDSADGIYHEQLLEFIVVDVEDPYDPFRSETEGMLFDRKVYDSNENRYKLQKISAPLQSYISYSKVKQELTEPYPWLYNSDGGKAHISISPIDESSKTNEGIVFNKSDSYIPQESDDHIVYSKSQNGQNEQDLNIKRGYNPFKTVLQAGETYYWVAGQLHPKGDMSAGIISYITYMPNSYYRQQIYGKNGGNASVTLISAKPNFEVHNER</sequence>
<evidence type="ECO:0000256" key="1">
    <source>
        <dbReference type="SAM" id="SignalP"/>
    </source>
</evidence>
<evidence type="ECO:0000259" key="2">
    <source>
        <dbReference type="PROSITE" id="PS51272"/>
    </source>
</evidence>
<dbReference type="Pfam" id="PF00395">
    <property type="entry name" value="SLH"/>
    <property type="match status" value="1"/>
</dbReference>
<dbReference type="RefSeq" id="WP_262686019.1">
    <property type="nucleotide sequence ID" value="NZ_JAOQIO010000089.1"/>
</dbReference>
<dbReference type="Proteomes" id="UP001652445">
    <property type="component" value="Unassembled WGS sequence"/>
</dbReference>
<dbReference type="EMBL" id="JAOQIO010000089">
    <property type="protein sequence ID" value="MCU6794957.1"/>
    <property type="molecule type" value="Genomic_DNA"/>
</dbReference>
<comment type="caution">
    <text evidence="3">The sequence shown here is derived from an EMBL/GenBank/DDBJ whole genome shotgun (WGS) entry which is preliminary data.</text>
</comment>
<accession>A0ABT2UJY4</accession>
<reference evidence="3 4" key="1">
    <citation type="submission" date="2022-09" db="EMBL/GenBank/DDBJ databases">
        <authorList>
            <person name="Han X.L."/>
            <person name="Wang Q."/>
            <person name="Lu T."/>
        </authorList>
    </citation>
    <scope>NUCLEOTIDE SEQUENCE [LARGE SCALE GENOMIC DNA]</scope>
    <source>
        <strain evidence="3 4">WQ 127069</strain>
    </source>
</reference>
<evidence type="ECO:0000313" key="3">
    <source>
        <dbReference type="EMBL" id="MCU6794957.1"/>
    </source>
</evidence>
<proteinExistence type="predicted"/>
<keyword evidence="4" id="KW-1185">Reference proteome</keyword>
<dbReference type="PROSITE" id="PS51272">
    <property type="entry name" value="SLH"/>
    <property type="match status" value="1"/>
</dbReference>
<feature type="chain" id="PRO_5045956904" evidence="1">
    <location>
        <begin position="30"/>
        <end position="535"/>
    </location>
</feature>
<keyword evidence="1" id="KW-0732">Signal</keyword>
<name>A0ABT2UJY4_9BACL</name>
<feature type="signal peptide" evidence="1">
    <location>
        <begin position="1"/>
        <end position="29"/>
    </location>
</feature>
<feature type="domain" description="SLH" evidence="2">
    <location>
        <begin position="7"/>
        <end position="71"/>
    </location>
</feature>
<dbReference type="InterPro" id="IPR001119">
    <property type="entry name" value="SLH_dom"/>
</dbReference>
<evidence type="ECO:0000313" key="4">
    <source>
        <dbReference type="Proteomes" id="UP001652445"/>
    </source>
</evidence>
<gene>
    <name evidence="3" type="ORF">OB236_22885</name>
</gene>